<feature type="compositionally biased region" description="Polar residues" evidence="1">
    <location>
        <begin position="73"/>
        <end position="85"/>
    </location>
</feature>
<comment type="caution">
    <text evidence="2">The sequence shown here is derived from an EMBL/GenBank/DDBJ whole genome shotgun (WGS) entry which is preliminary data.</text>
</comment>
<feature type="region of interest" description="Disordered" evidence="1">
    <location>
        <begin position="24"/>
        <end position="56"/>
    </location>
</feature>
<sequence length="136" mass="14648">NQLLQLPRCPNDVDKSYVASTSHLGTSNTHLGHPPIITHTAATPQGSPHTTLDSSRGLEISNRLSPTMALYSSSCLGDESSQNMCRSSSIRSTSASPLRSPRYSGRLGSVHVIYRRQSLSPHDINHSSGRISPTGR</sequence>
<organism evidence="2 3">
    <name type="scientific">Armadillidium nasatum</name>
    <dbReference type="NCBI Taxonomy" id="96803"/>
    <lineage>
        <taxon>Eukaryota</taxon>
        <taxon>Metazoa</taxon>
        <taxon>Ecdysozoa</taxon>
        <taxon>Arthropoda</taxon>
        <taxon>Crustacea</taxon>
        <taxon>Multicrustacea</taxon>
        <taxon>Malacostraca</taxon>
        <taxon>Eumalacostraca</taxon>
        <taxon>Peracarida</taxon>
        <taxon>Isopoda</taxon>
        <taxon>Oniscidea</taxon>
        <taxon>Crinocheta</taxon>
        <taxon>Armadillidiidae</taxon>
        <taxon>Armadillidium</taxon>
    </lineage>
</organism>
<dbReference type="OrthoDB" id="6433143at2759"/>
<evidence type="ECO:0000313" key="2">
    <source>
        <dbReference type="EMBL" id="KAB7502518.1"/>
    </source>
</evidence>
<dbReference type="Proteomes" id="UP000326759">
    <property type="component" value="Unassembled WGS sequence"/>
</dbReference>
<evidence type="ECO:0000313" key="3">
    <source>
        <dbReference type="Proteomes" id="UP000326759"/>
    </source>
</evidence>
<feature type="non-terminal residue" evidence="2">
    <location>
        <position position="1"/>
    </location>
</feature>
<proteinExistence type="predicted"/>
<feature type="non-terminal residue" evidence="2">
    <location>
        <position position="136"/>
    </location>
</feature>
<feature type="compositionally biased region" description="Polar residues" evidence="1">
    <location>
        <begin position="40"/>
        <end position="54"/>
    </location>
</feature>
<gene>
    <name evidence="2" type="ORF">Anas_03442</name>
</gene>
<dbReference type="EMBL" id="SEYY01007349">
    <property type="protein sequence ID" value="KAB7502518.1"/>
    <property type="molecule type" value="Genomic_DNA"/>
</dbReference>
<dbReference type="AlphaFoldDB" id="A0A5N5T903"/>
<evidence type="ECO:0000256" key="1">
    <source>
        <dbReference type="SAM" id="MobiDB-lite"/>
    </source>
</evidence>
<accession>A0A5N5T903</accession>
<feature type="compositionally biased region" description="Low complexity" evidence="1">
    <location>
        <begin position="86"/>
        <end position="100"/>
    </location>
</feature>
<name>A0A5N5T903_9CRUS</name>
<keyword evidence="3" id="KW-1185">Reference proteome</keyword>
<feature type="region of interest" description="Disordered" evidence="1">
    <location>
        <begin position="73"/>
        <end position="105"/>
    </location>
</feature>
<reference evidence="2 3" key="1">
    <citation type="journal article" date="2019" name="PLoS Biol.">
        <title>Sex chromosomes control vertical transmission of feminizing Wolbachia symbionts in an isopod.</title>
        <authorList>
            <person name="Becking T."/>
            <person name="Chebbi M.A."/>
            <person name="Giraud I."/>
            <person name="Moumen B."/>
            <person name="Laverre T."/>
            <person name="Caubet Y."/>
            <person name="Peccoud J."/>
            <person name="Gilbert C."/>
            <person name="Cordaux R."/>
        </authorList>
    </citation>
    <scope>NUCLEOTIDE SEQUENCE [LARGE SCALE GENOMIC DNA]</scope>
    <source>
        <strain evidence="2">ANa2</strain>
        <tissue evidence="2">Whole body excluding digestive tract and cuticle</tissue>
    </source>
</reference>
<protein>
    <submittedName>
        <fullName evidence="2">Uncharacterized protein</fullName>
    </submittedName>
</protein>